<dbReference type="GO" id="GO:0005795">
    <property type="term" value="C:Golgi stack"/>
    <property type="evidence" value="ECO:0007669"/>
    <property type="project" value="UniProtKB-SubCell"/>
</dbReference>
<feature type="domain" description="SH3" evidence="9">
    <location>
        <begin position="342"/>
        <end position="405"/>
    </location>
</feature>
<dbReference type="GO" id="GO:0060271">
    <property type="term" value="P:cilium assembly"/>
    <property type="evidence" value="ECO:0007669"/>
    <property type="project" value="TreeGrafter"/>
</dbReference>
<dbReference type="InterPro" id="IPR051492">
    <property type="entry name" value="Dynamin-Rho_GEF"/>
</dbReference>
<dbReference type="Pfam" id="PF00621">
    <property type="entry name" value="RhoGEF"/>
    <property type="match status" value="1"/>
</dbReference>
<evidence type="ECO:0000313" key="12">
    <source>
        <dbReference type="EMBL" id="KFP83076.1"/>
    </source>
</evidence>
<gene>
    <name evidence="12" type="ORF">N311_08181</name>
</gene>
<dbReference type="Gene3D" id="1.20.1270.60">
    <property type="entry name" value="Arfaptin homology (AH) domain/BAR domain"/>
    <property type="match status" value="1"/>
</dbReference>
<accession>A0A091N0R8</accession>
<dbReference type="PANTHER" id="PTHR22834:SF19">
    <property type="entry name" value="DYNAMIN-BINDING PROTEIN"/>
    <property type="match status" value="1"/>
</dbReference>
<evidence type="ECO:0000256" key="8">
    <source>
        <dbReference type="PROSITE-ProRule" id="PRU00192"/>
    </source>
</evidence>
<comment type="subcellular location">
    <subcellularLocation>
        <location evidence="1">Cell junction</location>
    </subcellularLocation>
    <subcellularLocation>
        <location evidence="2">Golgi apparatus</location>
        <location evidence="2">Golgi stack</location>
    </subcellularLocation>
</comment>
<feature type="domain" description="SH3" evidence="9">
    <location>
        <begin position="425"/>
        <end position="488"/>
    </location>
</feature>
<dbReference type="SUPFAM" id="SSF48065">
    <property type="entry name" value="DBL homology domain (DH-domain)"/>
    <property type="match status" value="1"/>
</dbReference>
<evidence type="ECO:0000313" key="13">
    <source>
        <dbReference type="Proteomes" id="UP000054244"/>
    </source>
</evidence>
<dbReference type="PROSITE" id="PS50002">
    <property type="entry name" value="SH3"/>
    <property type="match status" value="2"/>
</dbReference>
<dbReference type="PROSITE" id="PS50010">
    <property type="entry name" value="DH_2"/>
    <property type="match status" value="1"/>
</dbReference>
<proteinExistence type="predicted"/>
<keyword evidence="4 8" id="KW-0728">SH3 domain</keyword>
<dbReference type="InterPro" id="IPR001452">
    <property type="entry name" value="SH3_domain"/>
</dbReference>
<dbReference type="InterPro" id="IPR001331">
    <property type="entry name" value="GDS_CDC24_CS"/>
</dbReference>
<feature type="non-terminal residue" evidence="12">
    <location>
        <position position="1"/>
    </location>
</feature>
<dbReference type="CDD" id="cd11798">
    <property type="entry name" value="SH3_DNMBP_C1"/>
    <property type="match status" value="1"/>
</dbReference>
<dbReference type="CDD" id="cd07589">
    <property type="entry name" value="BAR_DNMBP"/>
    <property type="match status" value="1"/>
</dbReference>
<dbReference type="PANTHER" id="PTHR22834">
    <property type="entry name" value="NUCLEAR FUSION PROTEIN FUS2"/>
    <property type="match status" value="1"/>
</dbReference>
<dbReference type="EMBL" id="KL374899">
    <property type="protein sequence ID" value="KFP83076.1"/>
    <property type="molecule type" value="Genomic_DNA"/>
</dbReference>
<name>A0A091N0R8_APAVI</name>
<reference evidence="12 13" key="1">
    <citation type="submission" date="2014-04" db="EMBL/GenBank/DDBJ databases">
        <title>Genome evolution of avian class.</title>
        <authorList>
            <person name="Zhang G."/>
            <person name="Li C."/>
        </authorList>
    </citation>
    <scope>NUCLEOTIDE SEQUENCE [LARGE SCALE GENOMIC DNA]</scope>
    <source>
        <strain evidence="12">BGI_N311</strain>
    </source>
</reference>
<dbReference type="Pfam" id="PF14604">
    <property type="entry name" value="SH3_9"/>
    <property type="match status" value="1"/>
</dbReference>
<feature type="non-terminal residue" evidence="12">
    <location>
        <position position="488"/>
    </location>
</feature>
<evidence type="ECO:0000256" key="3">
    <source>
        <dbReference type="ARBA" id="ARBA00018186"/>
    </source>
</evidence>
<dbReference type="InterPro" id="IPR027267">
    <property type="entry name" value="AH/BAR_dom_sf"/>
</dbReference>
<dbReference type="SMART" id="SM00721">
    <property type="entry name" value="BAR"/>
    <property type="match status" value="1"/>
</dbReference>
<dbReference type="GO" id="GO:0005085">
    <property type="term" value="F:guanyl-nucleotide exchange factor activity"/>
    <property type="evidence" value="ECO:0007669"/>
    <property type="project" value="UniProtKB-KW"/>
</dbReference>
<dbReference type="CDD" id="cd12141">
    <property type="entry name" value="SH3_DNMBP_C2"/>
    <property type="match status" value="1"/>
</dbReference>
<dbReference type="InterPro" id="IPR004148">
    <property type="entry name" value="BAR_dom"/>
</dbReference>
<dbReference type="InterPro" id="IPR035899">
    <property type="entry name" value="DBL_dom_sf"/>
</dbReference>
<keyword evidence="6" id="KW-0965">Cell junction</keyword>
<dbReference type="Proteomes" id="UP000054244">
    <property type="component" value="Unassembled WGS sequence"/>
</dbReference>
<feature type="domain" description="DH" evidence="10">
    <location>
        <begin position="1"/>
        <end position="60"/>
    </location>
</feature>
<dbReference type="PROSITE" id="PS51021">
    <property type="entry name" value="BAR"/>
    <property type="match status" value="1"/>
</dbReference>
<dbReference type="AlphaFoldDB" id="A0A091N0R8"/>
<dbReference type="InterPro" id="IPR035820">
    <property type="entry name" value="DNMBP_SH3_C1"/>
</dbReference>
<evidence type="ECO:0000259" key="11">
    <source>
        <dbReference type="PROSITE" id="PS51021"/>
    </source>
</evidence>
<evidence type="ECO:0000256" key="6">
    <source>
        <dbReference type="ARBA" id="ARBA00022949"/>
    </source>
</evidence>
<dbReference type="FunFam" id="1.20.1270.60:FF:000027">
    <property type="entry name" value="dynamin-binding protein isoform X1"/>
    <property type="match status" value="1"/>
</dbReference>
<dbReference type="Gene3D" id="2.30.30.40">
    <property type="entry name" value="SH3 Domains"/>
    <property type="match status" value="2"/>
</dbReference>
<dbReference type="FunFam" id="2.30.30.40:FF:000084">
    <property type="entry name" value="dynamin-binding protein isoform X1"/>
    <property type="match status" value="1"/>
</dbReference>
<dbReference type="InterPro" id="IPR036028">
    <property type="entry name" value="SH3-like_dom_sf"/>
</dbReference>
<dbReference type="GO" id="GO:0035556">
    <property type="term" value="P:intracellular signal transduction"/>
    <property type="evidence" value="ECO:0007669"/>
    <property type="project" value="InterPro"/>
</dbReference>
<sequence length="488" mass="55876">GCTNYINLGSFLIKPVQRVMRYPLLLMELLSATPEAHPDKAPLTAAVLAVKEINVNINEYKRRKDLVLKYRKGDEDSLMEKISKLNFHSIIKKSNRVSSHLKHLTGFAPQLKDEAFEETEKNFRMQERLIKSFIRDLSLYLQHVRESACMKALAAVSMWDLCTEKGTGDLDQFQKVNRLISDQLFSNFKERTERLVSPPLNQLLSMFAGPHKLVQKRFDKLLDFHNCTERAEKLKDKRTLEELQSARNNYEALNAQLLDELPKFLRFAKELFASCVRGYAEAHCDFVRLALEELRPLLSVGSRSTARFAEPGTTTHACLVLLQPTYLLQSDDIRTALLARYPPDSLFQADRNFNAAQDLDVSLLEGDIVGVIKKKDPMGSQNRWLIDNGVTKGFVYSSFLKPYNPRRSQSDVSVGSHSSNDSESEGNQVYYALYTFKGRNTNELSVSANQRLRILQFEDITGNREWWLAEAHGKQGYVPSSYIRKTEY</sequence>
<evidence type="ECO:0000256" key="7">
    <source>
        <dbReference type="ARBA" id="ARBA00032587"/>
    </source>
</evidence>
<dbReference type="SUPFAM" id="SSF50044">
    <property type="entry name" value="SH3-domain"/>
    <property type="match status" value="2"/>
</dbReference>
<evidence type="ECO:0000256" key="4">
    <source>
        <dbReference type="ARBA" id="ARBA00022443"/>
    </source>
</evidence>
<dbReference type="FunFam" id="2.30.30.40:FF:000066">
    <property type="entry name" value="dynamin-binding protein isoform X1"/>
    <property type="match status" value="1"/>
</dbReference>
<evidence type="ECO:0000259" key="10">
    <source>
        <dbReference type="PROSITE" id="PS50010"/>
    </source>
</evidence>
<dbReference type="PROSITE" id="PS00741">
    <property type="entry name" value="DH_1"/>
    <property type="match status" value="1"/>
</dbReference>
<protein>
    <recommendedName>
        <fullName evidence="3">Dynamin-binding protein</fullName>
    </recommendedName>
    <alternativeName>
        <fullName evidence="7">Scaffold protein Tuba</fullName>
    </alternativeName>
</protein>
<dbReference type="SUPFAM" id="SSF103657">
    <property type="entry name" value="BAR/IMD domain-like"/>
    <property type="match status" value="1"/>
</dbReference>
<dbReference type="InterPro" id="IPR000219">
    <property type="entry name" value="DH_dom"/>
</dbReference>
<dbReference type="SMART" id="SM00326">
    <property type="entry name" value="SH3"/>
    <property type="match status" value="2"/>
</dbReference>
<dbReference type="GO" id="GO:0070161">
    <property type="term" value="C:anchoring junction"/>
    <property type="evidence" value="ECO:0007669"/>
    <property type="project" value="UniProtKB-SubCell"/>
</dbReference>
<dbReference type="Gene3D" id="1.20.900.10">
    <property type="entry name" value="Dbl homology (DH) domain"/>
    <property type="match status" value="1"/>
</dbReference>
<feature type="domain" description="BAR" evidence="11">
    <location>
        <begin position="101"/>
        <end position="307"/>
    </location>
</feature>
<evidence type="ECO:0000256" key="1">
    <source>
        <dbReference type="ARBA" id="ARBA00004282"/>
    </source>
</evidence>
<keyword evidence="13" id="KW-1185">Reference proteome</keyword>
<organism evidence="12 13">
    <name type="scientific">Apaloderma vittatum</name>
    <name type="common">Bar-tailed trogon</name>
    <dbReference type="NCBI Taxonomy" id="57397"/>
    <lineage>
        <taxon>Eukaryota</taxon>
        <taxon>Metazoa</taxon>
        <taxon>Chordata</taxon>
        <taxon>Craniata</taxon>
        <taxon>Vertebrata</taxon>
        <taxon>Euteleostomi</taxon>
        <taxon>Archelosauria</taxon>
        <taxon>Archosauria</taxon>
        <taxon>Dinosauria</taxon>
        <taxon>Saurischia</taxon>
        <taxon>Theropoda</taxon>
        <taxon>Coelurosauria</taxon>
        <taxon>Aves</taxon>
        <taxon>Neognathae</taxon>
        <taxon>Neoaves</taxon>
        <taxon>Telluraves</taxon>
        <taxon>Coraciimorphae</taxon>
        <taxon>Trogoniformes</taxon>
        <taxon>Trogonidae</taxon>
        <taxon>Apaloderma</taxon>
    </lineage>
</organism>
<dbReference type="Pfam" id="PF03114">
    <property type="entry name" value="BAR"/>
    <property type="match status" value="1"/>
</dbReference>
<evidence type="ECO:0000256" key="2">
    <source>
        <dbReference type="ARBA" id="ARBA00004348"/>
    </source>
</evidence>
<keyword evidence="5" id="KW-0344">Guanine-nucleotide releasing factor</keyword>
<evidence type="ECO:0000259" key="9">
    <source>
        <dbReference type="PROSITE" id="PS50002"/>
    </source>
</evidence>
<evidence type="ECO:0000256" key="5">
    <source>
        <dbReference type="ARBA" id="ARBA00022658"/>
    </source>
</evidence>